<dbReference type="Proteomes" id="UP000317650">
    <property type="component" value="Chromosome 11"/>
</dbReference>
<proteinExistence type="predicted"/>
<sequence>MDLVSKEGKGMVSWRSKLAASAAGSLERRPASGTFNKEEQETMPLICSIYNREKESRMGKE</sequence>
<evidence type="ECO:0000313" key="1">
    <source>
        <dbReference type="EMBL" id="THU55040.1"/>
    </source>
</evidence>
<name>A0A4S8J156_MUSBA</name>
<keyword evidence="2" id="KW-1185">Reference proteome</keyword>
<organism evidence="1 2">
    <name type="scientific">Musa balbisiana</name>
    <name type="common">Banana</name>
    <dbReference type="NCBI Taxonomy" id="52838"/>
    <lineage>
        <taxon>Eukaryota</taxon>
        <taxon>Viridiplantae</taxon>
        <taxon>Streptophyta</taxon>
        <taxon>Embryophyta</taxon>
        <taxon>Tracheophyta</taxon>
        <taxon>Spermatophyta</taxon>
        <taxon>Magnoliopsida</taxon>
        <taxon>Liliopsida</taxon>
        <taxon>Zingiberales</taxon>
        <taxon>Musaceae</taxon>
        <taxon>Musa</taxon>
    </lineage>
</organism>
<gene>
    <name evidence="1" type="ORF">C4D60_Mb11t02370</name>
</gene>
<reference evidence="1 2" key="1">
    <citation type="journal article" date="2019" name="Nat. Plants">
        <title>Genome sequencing of Musa balbisiana reveals subgenome evolution and function divergence in polyploid bananas.</title>
        <authorList>
            <person name="Yao X."/>
        </authorList>
    </citation>
    <scope>NUCLEOTIDE SEQUENCE [LARGE SCALE GENOMIC DNA]</scope>
    <source>
        <strain evidence="2">cv. DH-PKW</strain>
        <tissue evidence="1">Leaves</tissue>
    </source>
</reference>
<dbReference type="AlphaFoldDB" id="A0A4S8J156"/>
<evidence type="ECO:0000313" key="2">
    <source>
        <dbReference type="Proteomes" id="UP000317650"/>
    </source>
</evidence>
<accession>A0A4S8J156</accession>
<comment type="caution">
    <text evidence="1">The sequence shown here is derived from an EMBL/GenBank/DDBJ whole genome shotgun (WGS) entry which is preliminary data.</text>
</comment>
<protein>
    <submittedName>
        <fullName evidence="1">Uncharacterized protein</fullName>
    </submittedName>
</protein>
<dbReference type="EMBL" id="PYDT01000007">
    <property type="protein sequence ID" value="THU55040.1"/>
    <property type="molecule type" value="Genomic_DNA"/>
</dbReference>